<protein>
    <recommendedName>
        <fullName evidence="2">UPF0250 protein GCM10007876_29280</fullName>
    </recommendedName>
</protein>
<evidence type="ECO:0000256" key="1">
    <source>
        <dbReference type="ARBA" id="ARBA00008460"/>
    </source>
</evidence>
<dbReference type="PANTHER" id="PTHR38036">
    <property type="entry name" value="UPF0250 PROTEIN YBED"/>
    <property type="match status" value="1"/>
</dbReference>
<reference evidence="3" key="1">
    <citation type="journal article" date="2014" name="Int. J. Syst. Evol. Microbiol.">
        <title>Complete genome sequence of Corynebacterium casei LMG S-19264T (=DSM 44701T), isolated from a smear-ripened cheese.</title>
        <authorList>
            <consortium name="US DOE Joint Genome Institute (JGI-PGF)"/>
            <person name="Walter F."/>
            <person name="Albersmeier A."/>
            <person name="Kalinowski J."/>
            <person name="Ruckert C."/>
        </authorList>
    </citation>
    <scope>NUCLEOTIDE SEQUENCE</scope>
    <source>
        <strain evidence="3">NBRC 110071</strain>
    </source>
</reference>
<dbReference type="EMBL" id="BSNM01000016">
    <property type="protein sequence ID" value="GLQ32449.1"/>
    <property type="molecule type" value="Genomic_DNA"/>
</dbReference>
<dbReference type="PANTHER" id="PTHR38036:SF1">
    <property type="entry name" value="UPF0250 PROTEIN YBED"/>
    <property type="match status" value="1"/>
</dbReference>
<dbReference type="GO" id="GO:0005829">
    <property type="term" value="C:cytosol"/>
    <property type="evidence" value="ECO:0007669"/>
    <property type="project" value="TreeGrafter"/>
</dbReference>
<dbReference type="SUPFAM" id="SSF117991">
    <property type="entry name" value="YbeD/HP0495-like"/>
    <property type="match status" value="1"/>
</dbReference>
<dbReference type="Proteomes" id="UP001161389">
    <property type="component" value="Unassembled WGS sequence"/>
</dbReference>
<organism evidence="3 4">
    <name type="scientific">Litoribrevibacter albus</name>
    <dbReference type="NCBI Taxonomy" id="1473156"/>
    <lineage>
        <taxon>Bacteria</taxon>
        <taxon>Pseudomonadati</taxon>
        <taxon>Pseudomonadota</taxon>
        <taxon>Gammaproteobacteria</taxon>
        <taxon>Oceanospirillales</taxon>
        <taxon>Oceanospirillaceae</taxon>
        <taxon>Litoribrevibacter</taxon>
    </lineage>
</organism>
<reference evidence="3" key="2">
    <citation type="submission" date="2023-01" db="EMBL/GenBank/DDBJ databases">
        <title>Draft genome sequence of Litoribrevibacter albus strain NBRC 110071.</title>
        <authorList>
            <person name="Sun Q."/>
            <person name="Mori K."/>
        </authorList>
    </citation>
    <scope>NUCLEOTIDE SEQUENCE</scope>
    <source>
        <strain evidence="3">NBRC 110071</strain>
    </source>
</reference>
<comment type="similarity">
    <text evidence="1 2">Belongs to the UPF0250 family.</text>
</comment>
<dbReference type="Gene3D" id="3.30.70.260">
    <property type="match status" value="1"/>
</dbReference>
<gene>
    <name evidence="3" type="ORF">GCM10007876_29280</name>
</gene>
<evidence type="ECO:0000313" key="3">
    <source>
        <dbReference type="EMBL" id="GLQ32449.1"/>
    </source>
</evidence>
<proteinExistence type="inferred from homology"/>
<evidence type="ECO:0000256" key="2">
    <source>
        <dbReference type="HAMAP-Rule" id="MF_00659"/>
    </source>
</evidence>
<keyword evidence="4" id="KW-1185">Reference proteome</keyword>
<name>A0AA37SD65_9GAMM</name>
<evidence type="ECO:0000313" key="4">
    <source>
        <dbReference type="Proteomes" id="UP001161389"/>
    </source>
</evidence>
<comment type="caution">
    <text evidence="3">The sequence shown here is derived from an EMBL/GenBank/DDBJ whole genome shotgun (WGS) entry which is preliminary data.</text>
</comment>
<dbReference type="InterPro" id="IPR007454">
    <property type="entry name" value="UPF0250_YbeD-like"/>
</dbReference>
<dbReference type="RefSeq" id="WP_284382447.1">
    <property type="nucleotide sequence ID" value="NZ_BSNM01000016.1"/>
</dbReference>
<dbReference type="HAMAP" id="MF_00659">
    <property type="entry name" value="UPF0250"/>
    <property type="match status" value="1"/>
</dbReference>
<accession>A0AA37SD65</accession>
<dbReference type="AlphaFoldDB" id="A0AA37SD65"/>
<dbReference type="InterPro" id="IPR027471">
    <property type="entry name" value="YbeD-like_sf"/>
</dbReference>
<dbReference type="Pfam" id="PF04359">
    <property type="entry name" value="DUF493"/>
    <property type="match status" value="1"/>
</dbReference>
<sequence>MQNQEPPKIEFPCPGYPIKVLGENAHDFQDFVIETLRGLMPEDDIDLLGMRSAPSRNGRFLSITVKIVAQSEGHLSTIHETFMSSSRVRMVL</sequence>